<dbReference type="Proteomes" id="UP001060104">
    <property type="component" value="Chromosome"/>
</dbReference>
<dbReference type="AlphaFoldDB" id="A0A3E5GGN7"/>
<evidence type="ECO:0000313" key="3">
    <source>
        <dbReference type="EMBL" id="UVQ72591.1"/>
    </source>
</evidence>
<dbReference type="Proteomes" id="UP000095606">
    <property type="component" value="Unassembled WGS sequence"/>
</dbReference>
<dbReference type="SUPFAM" id="SSF56507">
    <property type="entry name" value="Methionine synthase activation domain-like"/>
    <property type="match status" value="1"/>
</dbReference>
<dbReference type="InterPro" id="IPR037010">
    <property type="entry name" value="VitB12-dep_Met_synth_activ_sf"/>
</dbReference>
<accession>A0A3E5GGN7</accession>
<gene>
    <name evidence="2" type="ORF">ERS852461_03373</name>
    <name evidence="3" type="ORF">NXY30_16100</name>
</gene>
<reference evidence="2 4" key="1">
    <citation type="submission" date="2015-09" db="EMBL/GenBank/DDBJ databases">
        <authorList>
            <consortium name="Pathogen Informatics"/>
        </authorList>
    </citation>
    <scope>NUCLEOTIDE SEQUENCE [LARGE SCALE GENOMIC DNA]</scope>
    <source>
        <strain evidence="2 4">2789STDY5834846</strain>
    </source>
</reference>
<proteinExistence type="predicted"/>
<name>A0A3E5GGN7_9BACE</name>
<sequence length="228" mass="26009">MFEQELTYQDLHIPSSEIYEAMGYKDSIPDPMVIEETHTLLKRVIPRLRPRYTFFLTEGTVDTEKESLHTHDTVFSIGKTIARQLRGSEAFAFFAATAGIEFEEFQHTLQQEGDMVKIYIADSLGSVIAEKTADCMEVALAEYIQSKNWKHTNRYSPGYCGWHVSEQQKLFPLFPVTSPCGIRLTDSSLMIPIKSVSGVIGVGTDVRKLEYTCGLCTYENCYRKRKHQ</sequence>
<dbReference type="GO" id="GO:0008705">
    <property type="term" value="F:methionine synthase activity"/>
    <property type="evidence" value="ECO:0007669"/>
    <property type="project" value="InterPro"/>
</dbReference>
<dbReference type="Pfam" id="PF02965">
    <property type="entry name" value="Met_synt_B12"/>
    <property type="match status" value="1"/>
</dbReference>
<dbReference type="EMBL" id="CZAE01000017">
    <property type="protein sequence ID" value="CUP77978.1"/>
    <property type="molecule type" value="Genomic_DNA"/>
</dbReference>
<dbReference type="GeneID" id="69590014"/>
<dbReference type="Gene3D" id="3.40.109.40">
    <property type="match status" value="1"/>
</dbReference>
<evidence type="ECO:0000313" key="5">
    <source>
        <dbReference type="Proteomes" id="UP001060104"/>
    </source>
</evidence>
<reference evidence="3" key="2">
    <citation type="submission" date="2022-08" db="EMBL/GenBank/DDBJ databases">
        <title>Genome Sequencing of Bacteroides fragilis Group Isolates with Nanopore Technology.</title>
        <authorList>
            <person name="Tisza M.J."/>
            <person name="Smith D."/>
            <person name="Dekker J.P."/>
        </authorList>
    </citation>
    <scope>NUCLEOTIDE SEQUENCE</scope>
    <source>
        <strain evidence="3">BFG-527</strain>
    </source>
</reference>
<evidence type="ECO:0000259" key="1">
    <source>
        <dbReference type="Pfam" id="PF02965"/>
    </source>
</evidence>
<organism evidence="2 4">
    <name type="scientific">Bacteroides faecis</name>
    <dbReference type="NCBI Taxonomy" id="674529"/>
    <lineage>
        <taxon>Bacteria</taxon>
        <taxon>Pseudomonadati</taxon>
        <taxon>Bacteroidota</taxon>
        <taxon>Bacteroidia</taxon>
        <taxon>Bacteroidales</taxon>
        <taxon>Bacteroidaceae</taxon>
        <taxon>Bacteroides</taxon>
    </lineage>
</organism>
<dbReference type="PIRSF" id="PIRSF037984">
    <property type="entry name" value="Met_synth_TM0269_prd"/>
    <property type="match status" value="1"/>
</dbReference>
<evidence type="ECO:0000313" key="2">
    <source>
        <dbReference type="EMBL" id="CUP77978.1"/>
    </source>
</evidence>
<dbReference type="InterPro" id="IPR004223">
    <property type="entry name" value="VitB12-dep_Met_synth_activ_dom"/>
</dbReference>
<dbReference type="RefSeq" id="WP_055270247.1">
    <property type="nucleotide sequence ID" value="NZ_CABMFH010000006.1"/>
</dbReference>
<protein>
    <submittedName>
        <fullName evidence="2 3">Methionine synthase</fullName>
    </submittedName>
</protein>
<accession>A0A174R478</accession>
<dbReference type="InterPro" id="IPR017342">
    <property type="entry name" value="S-AdoMet-dep_Met_synth_prd"/>
</dbReference>
<feature type="domain" description="AdoMet activation" evidence="1">
    <location>
        <begin position="75"/>
        <end position="227"/>
    </location>
</feature>
<keyword evidence="5" id="KW-1185">Reference proteome</keyword>
<dbReference type="EMBL" id="CP103141">
    <property type="protein sequence ID" value="UVQ72591.1"/>
    <property type="molecule type" value="Genomic_DNA"/>
</dbReference>
<evidence type="ECO:0000313" key="4">
    <source>
        <dbReference type="Proteomes" id="UP000095606"/>
    </source>
</evidence>